<dbReference type="EMBL" id="JBBHJY010000001">
    <property type="protein sequence ID" value="MEJ6008777.1"/>
    <property type="molecule type" value="Genomic_DNA"/>
</dbReference>
<keyword evidence="2" id="KW-0472">Membrane</keyword>
<feature type="transmembrane region" description="Helical" evidence="2">
    <location>
        <begin position="334"/>
        <end position="355"/>
    </location>
</feature>
<feature type="domain" description="TraG N-terminal Proteobacteria" evidence="3">
    <location>
        <begin position="3"/>
        <end position="461"/>
    </location>
</feature>
<dbReference type="Pfam" id="PF07916">
    <property type="entry name" value="TraG_N"/>
    <property type="match status" value="1"/>
</dbReference>
<evidence type="ECO:0000313" key="5">
    <source>
        <dbReference type="Proteomes" id="UP001379235"/>
    </source>
</evidence>
<dbReference type="InterPro" id="IPR012931">
    <property type="entry name" value="TraG_N_Proteobacteria"/>
</dbReference>
<feature type="transmembrane region" description="Helical" evidence="2">
    <location>
        <begin position="32"/>
        <end position="50"/>
    </location>
</feature>
<feature type="compositionally biased region" description="Basic and acidic residues" evidence="1">
    <location>
        <begin position="897"/>
        <end position="907"/>
    </location>
</feature>
<feature type="transmembrane region" description="Helical" evidence="2">
    <location>
        <begin position="367"/>
        <end position="388"/>
    </location>
</feature>
<keyword evidence="2" id="KW-0812">Transmembrane</keyword>
<evidence type="ECO:0000256" key="1">
    <source>
        <dbReference type="SAM" id="MobiDB-lite"/>
    </source>
</evidence>
<evidence type="ECO:0000259" key="3">
    <source>
        <dbReference type="Pfam" id="PF07916"/>
    </source>
</evidence>
<feature type="region of interest" description="Disordered" evidence="1">
    <location>
        <begin position="506"/>
        <end position="529"/>
    </location>
</feature>
<dbReference type="RefSeq" id="WP_339964399.1">
    <property type="nucleotide sequence ID" value="NZ_JBBHJY010000001.1"/>
</dbReference>
<name>A0ABU8S4B2_9SPHN</name>
<accession>A0ABU8S4B2</accession>
<evidence type="ECO:0000313" key="4">
    <source>
        <dbReference type="EMBL" id="MEJ6008777.1"/>
    </source>
</evidence>
<gene>
    <name evidence="4" type="ORF">WG900_02475</name>
</gene>
<sequence length="907" mass="96511">MLEIFTVGGGDYLVNVFQAVATWTGNGGYKSLLQVVMVMGLALSAITLAFNQDWRAWINWFLGATLMYTCLMVPRTDVHITDRLNPSLAPANVSNVPLGLALMASFTSQVGDYLTGSAEVVFGLPGDLNYSKNGMIYGARLYDATRSLRISDPEFAANLDEHFRQCVFYDVLLGRYSMKQLAESGDIWATIAPGSQARAQRFLSRDATTGQVTSTIITCREAYDALNAQWTLLIDEMGTVFGRQLYPGQTAALAKAKLFADLPVAYQYLTGVSASATDLFKQTLTINAMSQAMHGFTGASGAGNVDVYAQTRADIQTERTYSSIANSAMKWVPLLNVVLTVLFYALFPVLFPLFLLPKTGPTALKGYVTGFFYLAAWGPLFVILHMMLMYKGAADMTAVAGTNGLSLATFTGMADVNSDIGLLAGYLIASVPFLAGGVAKGALAISHQATSYLNPSQNAAEEAAREASTGNVALGNTSLENSTVMTRQFAQGTVAPSFTYGAAQTRTISDNGSQTTSYPEAAYDQLPNSSYPFTPTLGRDFSSRLSTMASGYHANSQAKSALAQQSTISSIAQFRELRDQTNSGQSIETATGTSSSDSVQTAYSEVDQASSVLQQRYGLSRRAADDITVSWFLNGEAAAGVGGNFGPATLSAGAKGGRNQSWTDSDIGIASEDRDKIAGTLSQISDTHNWTSTRDGFLRTVSTSTNSRVQSTASGLNASLTETKTSTLEARRSEETGNRLEQQASFFSGSNAAGNLNLSQAYREWGMAEIENNRDYYGDVRFDDTTFQLSPKGQALQRKFVESYAGSIKSEVESELALPPIAPIGSPSISTPASVRASAPIGSIAAPGGLPQGPTPSALHDEVMGQQGAGRQRISGERSRLEGLTGGAKGASAEAADEVKEWKPSGQ</sequence>
<protein>
    <submittedName>
        <fullName evidence="4">Conjugal transfer protein TraG N-terminal domain-containing protein</fullName>
    </submittedName>
</protein>
<reference evidence="4 5" key="1">
    <citation type="submission" date="2024-03" db="EMBL/GenBank/DDBJ databases">
        <authorList>
            <person name="Jo J.-H."/>
        </authorList>
    </citation>
    <scope>NUCLEOTIDE SEQUENCE [LARGE SCALE GENOMIC DNA]</scope>
    <source>
        <strain evidence="4 5">AS3R-12</strain>
    </source>
</reference>
<organism evidence="4 5">
    <name type="scientific">Novosphingobium aquae</name>
    <dbReference type="NCBI Taxonomy" id="3133435"/>
    <lineage>
        <taxon>Bacteria</taxon>
        <taxon>Pseudomonadati</taxon>
        <taxon>Pseudomonadota</taxon>
        <taxon>Alphaproteobacteria</taxon>
        <taxon>Sphingomonadales</taxon>
        <taxon>Sphingomonadaceae</taxon>
        <taxon>Novosphingobium</taxon>
    </lineage>
</organism>
<feature type="compositionally biased region" description="Polar residues" evidence="1">
    <location>
        <begin position="506"/>
        <end position="518"/>
    </location>
</feature>
<keyword evidence="2" id="KW-1133">Transmembrane helix</keyword>
<feature type="compositionally biased region" description="Polar residues" evidence="1">
    <location>
        <begin position="580"/>
        <end position="599"/>
    </location>
</feature>
<dbReference type="Proteomes" id="UP001379235">
    <property type="component" value="Unassembled WGS sequence"/>
</dbReference>
<feature type="region of interest" description="Disordered" evidence="1">
    <location>
        <begin position="844"/>
        <end position="907"/>
    </location>
</feature>
<proteinExistence type="predicted"/>
<feature type="region of interest" description="Disordered" evidence="1">
    <location>
        <begin position="579"/>
        <end position="599"/>
    </location>
</feature>
<comment type="caution">
    <text evidence="4">The sequence shown here is derived from an EMBL/GenBank/DDBJ whole genome shotgun (WGS) entry which is preliminary data.</text>
</comment>
<evidence type="ECO:0000256" key="2">
    <source>
        <dbReference type="SAM" id="Phobius"/>
    </source>
</evidence>
<keyword evidence="5" id="KW-1185">Reference proteome</keyword>